<geneLocation type="chloroplast" evidence="8"/>
<dbReference type="InterPro" id="IPR010284">
    <property type="entry name" value="PSII_Ycf12_core-subunit"/>
</dbReference>
<dbReference type="AlphaFoldDB" id="A0A097KR43"/>
<sequence length="45" mass="5053">MVDPFFTVGKKYMNFEIFFQLIALFFILAAGPLVIVLLASRSGNL</sequence>
<keyword evidence="6 7" id="KW-0604">Photosystem II</keyword>
<comment type="subunit">
    <text evidence="7">PSII is composed of 1 copy each of membrane proteins PsbA, PsbB, PsbC, PsbD, PsbE, PsbF, PsbH, PsbI, PsbJ, PsbK, PsbL, PsbM, PsbT, PsbX, PsbY, PsbZ, Psb30/Ycf12, peripheral proteins of the oxygen-evolving complex and a large number of cofactors. It forms dimeric complexes.</text>
</comment>
<gene>
    <name evidence="7 8" type="primary">ycf12</name>
    <name evidence="7" type="synonym">psb30</name>
</gene>
<dbReference type="Pfam" id="PF05969">
    <property type="entry name" value="PSII_Ycf12"/>
    <property type="match status" value="1"/>
</dbReference>
<comment type="similarity">
    <text evidence="7">Belongs to the Psb30/Ycf12 family.</text>
</comment>
<evidence type="ECO:0000256" key="5">
    <source>
        <dbReference type="ARBA" id="ARBA00023136"/>
    </source>
</evidence>
<dbReference type="HAMAP" id="MF_01329">
    <property type="entry name" value="PSII_Psb30_Ycf12"/>
    <property type="match status" value="1"/>
</dbReference>
<evidence type="ECO:0000256" key="3">
    <source>
        <dbReference type="ARBA" id="ARBA00022692"/>
    </source>
</evidence>
<keyword evidence="3 7" id="KW-0812">Transmembrane</keyword>
<protein>
    <recommendedName>
        <fullName evidence="7">Photosystem II reaction center protein Psb30</fullName>
    </recommendedName>
    <alternativeName>
        <fullName evidence="7">Photosystem II reaction center protein Ycf12</fullName>
    </alternativeName>
</protein>
<dbReference type="GO" id="GO:0009523">
    <property type="term" value="C:photosystem II"/>
    <property type="evidence" value="ECO:0007669"/>
    <property type="project" value="UniProtKB-KW"/>
</dbReference>
<evidence type="ECO:0000256" key="4">
    <source>
        <dbReference type="ARBA" id="ARBA00022989"/>
    </source>
</evidence>
<evidence type="ECO:0000313" key="8">
    <source>
        <dbReference type="EMBL" id="AIT95629.1"/>
    </source>
</evidence>
<organism evidence="8">
    <name type="scientific">Elliptochloris bilobata</name>
    <dbReference type="NCBI Taxonomy" id="381761"/>
    <lineage>
        <taxon>Eukaryota</taxon>
        <taxon>Viridiplantae</taxon>
        <taxon>Chlorophyta</taxon>
        <taxon>core chlorophytes</taxon>
        <taxon>Trebouxiophyceae</taxon>
        <taxon>Trebouxiophyceae incertae sedis</taxon>
        <taxon>Elliptochloris clade</taxon>
        <taxon>Elliptochloris</taxon>
    </lineage>
</organism>
<proteinExistence type="inferred from homology"/>
<evidence type="ECO:0000256" key="1">
    <source>
        <dbReference type="ARBA" id="ARBA00004167"/>
    </source>
</evidence>
<keyword evidence="4 7" id="KW-1133">Transmembrane helix</keyword>
<dbReference type="NCBIfam" id="NF010239">
    <property type="entry name" value="PRK13686.1"/>
    <property type="match status" value="1"/>
</dbReference>
<reference evidence="8" key="1">
    <citation type="journal article" date="2014" name="BMC Evol. Biol.">
        <title>Chloroplast phylogenomic analysis resolves deep-level relationships within the green algal class Trebouxiophyceae.</title>
        <authorList>
            <person name="Lemieux C."/>
            <person name="Otis C."/>
            <person name="Turmel M."/>
        </authorList>
    </citation>
    <scope>NUCLEOTIDE SEQUENCE</scope>
</reference>
<feature type="transmembrane region" description="Helical" evidence="7">
    <location>
        <begin position="17"/>
        <end position="39"/>
    </location>
</feature>
<comment type="subcellular location">
    <subcellularLocation>
        <location evidence="1">Membrane</location>
        <topology evidence="1">Single-pass membrane protein</topology>
    </subcellularLocation>
    <subcellularLocation>
        <location evidence="7">Plastid</location>
        <location evidence="7">Chloroplast thylakoid membrane</location>
        <topology evidence="7">Single-pass membrane protein</topology>
    </subcellularLocation>
</comment>
<dbReference type="EMBL" id="KM462887">
    <property type="protein sequence ID" value="AIT95629.1"/>
    <property type="molecule type" value="Genomic_DNA"/>
</dbReference>
<dbReference type="GeneID" id="22161266"/>
<comment type="function">
    <text evidence="7">A core subunit of photosystem II (PSII), probably helps stabilize the reaction center.</text>
</comment>
<keyword evidence="8" id="KW-0934">Plastid</keyword>
<keyword evidence="8" id="KW-0150">Chloroplast</keyword>
<name>A0A097KR43_9CHLO</name>
<keyword evidence="7" id="KW-0793">Thylakoid</keyword>
<dbReference type="GO" id="GO:0009535">
    <property type="term" value="C:chloroplast thylakoid membrane"/>
    <property type="evidence" value="ECO:0007669"/>
    <property type="project" value="UniProtKB-SubCell"/>
</dbReference>
<evidence type="ECO:0000256" key="2">
    <source>
        <dbReference type="ARBA" id="ARBA00022531"/>
    </source>
</evidence>
<dbReference type="GO" id="GO:0015979">
    <property type="term" value="P:photosynthesis"/>
    <property type="evidence" value="ECO:0007669"/>
    <property type="project" value="UniProtKB-KW"/>
</dbReference>
<evidence type="ECO:0000256" key="6">
    <source>
        <dbReference type="ARBA" id="ARBA00023276"/>
    </source>
</evidence>
<keyword evidence="2 7" id="KW-0602">Photosynthesis</keyword>
<dbReference type="RefSeq" id="YP_009106797.1">
    <property type="nucleotide sequence ID" value="NC_025548.1"/>
</dbReference>
<evidence type="ECO:0000256" key="7">
    <source>
        <dbReference type="HAMAP-Rule" id="MF_01329"/>
    </source>
</evidence>
<keyword evidence="5 7" id="KW-0472">Membrane</keyword>
<accession>A0A097KR43</accession>